<accession>W6Q049</accession>
<evidence type="ECO:0000313" key="1">
    <source>
        <dbReference type="EMBL" id="CDM27589.1"/>
    </source>
</evidence>
<reference evidence="1" key="1">
    <citation type="journal article" date="2014" name="Nat. Commun.">
        <title>Multiple recent horizontal transfers of a large genomic region in cheese making fungi.</title>
        <authorList>
            <person name="Cheeseman K."/>
            <person name="Ropars J."/>
            <person name="Renault P."/>
            <person name="Dupont J."/>
            <person name="Gouzy J."/>
            <person name="Branca A."/>
            <person name="Abraham A.L."/>
            <person name="Ceppi M."/>
            <person name="Conseiller E."/>
            <person name="Debuchy R."/>
            <person name="Malagnac F."/>
            <person name="Goarin A."/>
            <person name="Silar P."/>
            <person name="Lacoste S."/>
            <person name="Sallet E."/>
            <person name="Bensimon A."/>
            <person name="Giraud T."/>
            <person name="Brygoo Y."/>
        </authorList>
    </citation>
    <scope>NUCLEOTIDE SEQUENCE [LARGE SCALE GENOMIC DNA]</scope>
    <source>
        <strain evidence="1">FM164</strain>
    </source>
</reference>
<protein>
    <submittedName>
        <fullName evidence="1">Genomic scaffold, ProqFM164S01</fullName>
    </submittedName>
</protein>
<dbReference type="OrthoDB" id="4499271at2759"/>
<dbReference type="AlphaFoldDB" id="W6Q049"/>
<evidence type="ECO:0000313" key="2">
    <source>
        <dbReference type="Proteomes" id="UP000030686"/>
    </source>
</evidence>
<gene>
    <name evidence="1" type="ORF">PROQFM164_S01g001400</name>
</gene>
<dbReference type="EMBL" id="HG792015">
    <property type="protein sequence ID" value="CDM27589.1"/>
    <property type="molecule type" value="Genomic_DNA"/>
</dbReference>
<sequence>MRYCEALILLLYQYIDGTDILDKNKLQEGYRKFYHTLKQGDPEIYSILDKLRLSLIEERRLPIIND</sequence>
<dbReference type="Proteomes" id="UP000030686">
    <property type="component" value="Unassembled WGS sequence"/>
</dbReference>
<name>W6Q049_PENRF</name>
<organism evidence="1 2">
    <name type="scientific">Penicillium roqueforti (strain FM164)</name>
    <dbReference type="NCBI Taxonomy" id="1365484"/>
    <lineage>
        <taxon>Eukaryota</taxon>
        <taxon>Fungi</taxon>
        <taxon>Dikarya</taxon>
        <taxon>Ascomycota</taxon>
        <taxon>Pezizomycotina</taxon>
        <taxon>Eurotiomycetes</taxon>
        <taxon>Eurotiomycetidae</taxon>
        <taxon>Eurotiales</taxon>
        <taxon>Aspergillaceae</taxon>
        <taxon>Penicillium</taxon>
    </lineage>
</organism>
<keyword evidence="2" id="KW-1185">Reference proteome</keyword>
<proteinExistence type="predicted"/>